<keyword evidence="3" id="KW-1185">Reference proteome</keyword>
<dbReference type="InterPro" id="IPR007563">
    <property type="entry name" value="DUF554"/>
</dbReference>
<evidence type="ECO:0008006" key="4">
    <source>
        <dbReference type="Google" id="ProtNLM"/>
    </source>
</evidence>
<name>A0A1H8T7U1_9ACTN</name>
<evidence type="ECO:0000313" key="3">
    <source>
        <dbReference type="Proteomes" id="UP000182975"/>
    </source>
</evidence>
<reference evidence="3" key="1">
    <citation type="submission" date="2016-10" db="EMBL/GenBank/DDBJ databases">
        <authorList>
            <person name="Varghese N."/>
        </authorList>
    </citation>
    <scope>NUCLEOTIDE SEQUENCE [LARGE SCALE GENOMIC DNA]</scope>
    <source>
        <strain evidence="3">DSM 21843</strain>
    </source>
</reference>
<dbReference type="Pfam" id="PF04474">
    <property type="entry name" value="DUF554"/>
    <property type="match status" value="1"/>
</dbReference>
<organism evidence="2 3">
    <name type="scientific">Denitrobacterium detoxificans</name>
    <dbReference type="NCBI Taxonomy" id="79604"/>
    <lineage>
        <taxon>Bacteria</taxon>
        <taxon>Bacillati</taxon>
        <taxon>Actinomycetota</taxon>
        <taxon>Coriobacteriia</taxon>
        <taxon>Eggerthellales</taxon>
        <taxon>Eggerthellaceae</taxon>
        <taxon>Denitrobacterium</taxon>
    </lineage>
</organism>
<evidence type="ECO:0000313" key="2">
    <source>
        <dbReference type="EMBL" id="SEO86786.1"/>
    </source>
</evidence>
<keyword evidence="1" id="KW-0812">Transmembrane</keyword>
<dbReference type="EMBL" id="FOEC01000009">
    <property type="protein sequence ID" value="SEO86786.1"/>
    <property type="molecule type" value="Genomic_DNA"/>
</dbReference>
<dbReference type="AlphaFoldDB" id="A0A1H8T7U1"/>
<feature type="transmembrane region" description="Helical" evidence="1">
    <location>
        <begin position="224"/>
        <end position="242"/>
    </location>
</feature>
<dbReference type="STRING" id="79604.AAY81_05575"/>
<dbReference type="PANTHER" id="PTHR36111">
    <property type="entry name" value="INNER MEMBRANE PROTEIN-RELATED"/>
    <property type="match status" value="1"/>
</dbReference>
<dbReference type="PANTHER" id="PTHR36111:SF2">
    <property type="entry name" value="INNER MEMBRANE PROTEIN"/>
    <property type="match status" value="1"/>
</dbReference>
<proteinExistence type="predicted"/>
<feature type="transmembrane region" description="Helical" evidence="1">
    <location>
        <begin position="6"/>
        <end position="25"/>
    </location>
</feature>
<feature type="transmembrane region" description="Helical" evidence="1">
    <location>
        <begin position="37"/>
        <end position="58"/>
    </location>
</feature>
<dbReference type="RefSeq" id="WP_240480555.1">
    <property type="nucleotide sequence ID" value="NZ_CP011402.1"/>
</dbReference>
<accession>A0A1H8T7U1</accession>
<evidence type="ECO:0000256" key="1">
    <source>
        <dbReference type="SAM" id="Phobius"/>
    </source>
</evidence>
<gene>
    <name evidence="2" type="ORF">SAMN02910314_01431</name>
</gene>
<sequence>MVIPGLGTIVNVAAIVVAGFFGAAAGKLLNERLQDGLAKAAGVCVLFIGIAGAMQGMLALDGDVLASGKSLFVVTSIVAGTLIGEIADIDGLVRRFGEWLKRKTGNAGDRSFVDAFVTASVTVCVGAMAVVGAVEDGMLGDISILCTKAILDFVIILVMTCSLGRGCAFSAIPVGVFQGAVTALSVLIRPLMTDSALAGLSLVGSILIFCVGVNLVWNTKIRVANMLPAIIIAPLLTFLPIAW</sequence>
<dbReference type="Proteomes" id="UP000182975">
    <property type="component" value="Unassembled WGS sequence"/>
</dbReference>
<feature type="transmembrane region" description="Helical" evidence="1">
    <location>
        <begin position="70"/>
        <end position="91"/>
    </location>
</feature>
<feature type="transmembrane region" description="Helical" evidence="1">
    <location>
        <begin position="171"/>
        <end position="191"/>
    </location>
</feature>
<keyword evidence="1" id="KW-0472">Membrane</keyword>
<keyword evidence="1" id="KW-1133">Transmembrane helix</keyword>
<feature type="transmembrane region" description="Helical" evidence="1">
    <location>
        <begin position="138"/>
        <end position="159"/>
    </location>
</feature>
<feature type="transmembrane region" description="Helical" evidence="1">
    <location>
        <begin position="197"/>
        <end position="217"/>
    </location>
</feature>
<feature type="transmembrane region" description="Helical" evidence="1">
    <location>
        <begin position="112"/>
        <end position="132"/>
    </location>
</feature>
<protein>
    <recommendedName>
        <fullName evidence="4">Membrane protein YdfK</fullName>
    </recommendedName>
</protein>